<dbReference type="HOGENOM" id="CLU_030189_0_0_1"/>
<dbReference type="AlphaFoldDB" id="G3B9K3"/>
<accession>G3B9K3</accession>
<organism evidence="4">
    <name type="scientific">Candida tenuis (strain ATCC 10573 / BCRC 21748 / CBS 615 / JCM 9827 / NBRC 10315 / NRRL Y-1498 / VKM Y-70)</name>
    <name type="common">Yeast</name>
    <name type="synonym">Yamadazyma tenuis</name>
    <dbReference type="NCBI Taxonomy" id="590646"/>
    <lineage>
        <taxon>Eukaryota</taxon>
        <taxon>Fungi</taxon>
        <taxon>Dikarya</taxon>
        <taxon>Ascomycota</taxon>
        <taxon>Saccharomycotina</taxon>
        <taxon>Pichiomycetes</taxon>
        <taxon>Debaryomycetaceae</taxon>
        <taxon>Yamadazyma</taxon>
    </lineage>
</organism>
<sequence length="305" mass="34957">MAHPGRPRRRNKTPSQSIPHQQVPQHYLKPIKEEPTTNLHDESDLISFRTDAYTRFINNQELLENVVSKYIHSSKIIPPKSFPDPLPKSSDLNALKYDEVYFGDLAALKHINEKLEKELNSKEEDITLSKEYEFQSQSTARLARLTCDLKDESCIEALETEMKKILAEYKNTFHMKFESIQNYKPYKASIDVHVDSAPANYNPRSLDSMINMNQPQSPEQNNIEIPHNPGLGQNGNSHTNGQDGGNGDNDYFDNSFLEFQQPQSKDMLNDIVDDDMGGLINFQDDDIMNGNFDEDFLSQIDHSME</sequence>
<evidence type="ECO:0000256" key="1">
    <source>
        <dbReference type="SAM" id="Coils"/>
    </source>
</evidence>
<evidence type="ECO:0000313" key="4">
    <source>
        <dbReference type="Proteomes" id="UP000000707"/>
    </source>
</evidence>
<gene>
    <name evidence="3" type="ORF">CANTEDRAFT_115359</name>
</gene>
<dbReference type="RefSeq" id="XP_006688082.1">
    <property type="nucleotide sequence ID" value="XM_006688019.1"/>
</dbReference>
<feature type="coiled-coil region" evidence="1">
    <location>
        <begin position="105"/>
        <end position="132"/>
    </location>
</feature>
<dbReference type="GeneID" id="18247835"/>
<dbReference type="STRING" id="590646.G3B9K3"/>
<dbReference type="OrthoDB" id="4093693at2759"/>
<proteinExistence type="predicted"/>
<reference evidence="3 4" key="1">
    <citation type="journal article" date="2011" name="Proc. Natl. Acad. Sci. U.S.A.">
        <title>Comparative genomics of xylose-fermenting fungi for enhanced biofuel production.</title>
        <authorList>
            <person name="Wohlbach D.J."/>
            <person name="Kuo A."/>
            <person name="Sato T.K."/>
            <person name="Potts K.M."/>
            <person name="Salamov A.A."/>
            <person name="LaButti K.M."/>
            <person name="Sun H."/>
            <person name="Clum A."/>
            <person name="Pangilinan J.L."/>
            <person name="Lindquist E.A."/>
            <person name="Lucas S."/>
            <person name="Lapidus A."/>
            <person name="Jin M."/>
            <person name="Gunawan C."/>
            <person name="Balan V."/>
            <person name="Dale B.E."/>
            <person name="Jeffries T.W."/>
            <person name="Zinkel R."/>
            <person name="Barry K.W."/>
            <person name="Grigoriev I.V."/>
            <person name="Gasch A.P."/>
        </authorList>
    </citation>
    <scope>NUCLEOTIDE SEQUENCE [LARGE SCALE GENOMIC DNA]</scope>
    <source>
        <strain evidence="4">ATCC 10573 / BCRC 21748 / CBS 615 / JCM 9827 / NBRC 10315 / NRRL Y-1498 / VKM Y-70</strain>
    </source>
</reference>
<dbReference type="Proteomes" id="UP000000707">
    <property type="component" value="Unassembled WGS sequence"/>
</dbReference>
<dbReference type="KEGG" id="cten:18247835"/>
<feature type="region of interest" description="Disordered" evidence="2">
    <location>
        <begin position="216"/>
        <end position="254"/>
    </location>
</feature>
<keyword evidence="4" id="KW-1185">Reference proteome</keyword>
<feature type="compositionally biased region" description="Basic residues" evidence="2">
    <location>
        <begin position="1"/>
        <end position="12"/>
    </location>
</feature>
<name>G3B9K3_CANTC</name>
<evidence type="ECO:0000256" key="2">
    <source>
        <dbReference type="SAM" id="MobiDB-lite"/>
    </source>
</evidence>
<keyword evidence="1" id="KW-0175">Coiled coil</keyword>
<evidence type="ECO:0000313" key="3">
    <source>
        <dbReference type="EMBL" id="EGV61912.1"/>
    </source>
</evidence>
<dbReference type="EMBL" id="GL996527">
    <property type="protein sequence ID" value="EGV61912.1"/>
    <property type="molecule type" value="Genomic_DNA"/>
</dbReference>
<feature type="region of interest" description="Disordered" evidence="2">
    <location>
        <begin position="1"/>
        <end position="38"/>
    </location>
</feature>
<feature type="compositionally biased region" description="Polar residues" evidence="2">
    <location>
        <begin position="13"/>
        <end position="24"/>
    </location>
</feature>
<dbReference type="eggNOG" id="ENOG502ST6B">
    <property type="taxonomic scope" value="Eukaryota"/>
</dbReference>
<protein>
    <submittedName>
        <fullName evidence="3">Uncharacterized protein</fullName>
    </submittedName>
</protein>